<organism evidence="1 2">
    <name type="scientific">Phanerochaete sordida</name>
    <dbReference type="NCBI Taxonomy" id="48140"/>
    <lineage>
        <taxon>Eukaryota</taxon>
        <taxon>Fungi</taxon>
        <taxon>Dikarya</taxon>
        <taxon>Basidiomycota</taxon>
        <taxon>Agaricomycotina</taxon>
        <taxon>Agaricomycetes</taxon>
        <taxon>Polyporales</taxon>
        <taxon>Phanerochaetaceae</taxon>
        <taxon>Phanerochaete</taxon>
    </lineage>
</organism>
<sequence length="144" mass="15872">MALRGGSHSSLINWPMAALGSGYEHEATDVESVTGAQPRGPPDRLLRGCSLFLAQYVCSPTQRRQRTSLIAQGNNTLFELMLCLRIHVVNCHDQNASEQSRRRPTCTRAVTRCSPQIFVVIKALLRRPCSRTPLSSNTTASHLA</sequence>
<reference evidence="1 2" key="1">
    <citation type="submission" date="2021-08" db="EMBL/GenBank/DDBJ databases">
        <title>Draft Genome Sequence of Phanerochaete sordida strain YK-624.</title>
        <authorList>
            <person name="Mori T."/>
            <person name="Dohra H."/>
            <person name="Suzuki T."/>
            <person name="Kawagishi H."/>
            <person name="Hirai H."/>
        </authorList>
    </citation>
    <scope>NUCLEOTIDE SEQUENCE [LARGE SCALE GENOMIC DNA]</scope>
    <source>
        <strain evidence="1 2">YK-624</strain>
    </source>
</reference>
<gene>
    <name evidence="1" type="ORF">PsYK624_107250</name>
</gene>
<accession>A0A9P3LGQ3</accession>
<evidence type="ECO:0000313" key="1">
    <source>
        <dbReference type="EMBL" id="GJE94555.1"/>
    </source>
</evidence>
<protein>
    <submittedName>
        <fullName evidence="1">Uncharacterized protein</fullName>
    </submittedName>
</protein>
<comment type="caution">
    <text evidence="1">The sequence shown here is derived from an EMBL/GenBank/DDBJ whole genome shotgun (WGS) entry which is preliminary data.</text>
</comment>
<evidence type="ECO:0000313" key="2">
    <source>
        <dbReference type="Proteomes" id="UP000703269"/>
    </source>
</evidence>
<keyword evidence="2" id="KW-1185">Reference proteome</keyword>
<proteinExistence type="predicted"/>
<dbReference type="EMBL" id="BPQB01000041">
    <property type="protein sequence ID" value="GJE94555.1"/>
    <property type="molecule type" value="Genomic_DNA"/>
</dbReference>
<name>A0A9P3LGQ3_9APHY</name>
<dbReference type="Proteomes" id="UP000703269">
    <property type="component" value="Unassembled WGS sequence"/>
</dbReference>
<dbReference type="AlphaFoldDB" id="A0A9P3LGQ3"/>